<feature type="compositionally biased region" description="Low complexity" evidence="1">
    <location>
        <begin position="131"/>
        <end position="141"/>
    </location>
</feature>
<dbReference type="AlphaFoldDB" id="A0A7J8GB80"/>
<feature type="region of interest" description="Disordered" evidence="1">
    <location>
        <begin position="131"/>
        <end position="172"/>
    </location>
</feature>
<evidence type="ECO:0000256" key="1">
    <source>
        <dbReference type="SAM" id="MobiDB-lite"/>
    </source>
</evidence>
<feature type="signal peptide" evidence="2">
    <location>
        <begin position="1"/>
        <end position="20"/>
    </location>
</feature>
<evidence type="ECO:0000313" key="3">
    <source>
        <dbReference type="EMBL" id="KAF6457088.1"/>
    </source>
</evidence>
<evidence type="ECO:0000256" key="2">
    <source>
        <dbReference type="SAM" id="SignalP"/>
    </source>
</evidence>
<proteinExistence type="predicted"/>
<feature type="chain" id="PRO_5029501941" evidence="2">
    <location>
        <begin position="21"/>
        <end position="172"/>
    </location>
</feature>
<keyword evidence="2" id="KW-0732">Signal</keyword>
<comment type="caution">
    <text evidence="3">The sequence shown here is derived from an EMBL/GenBank/DDBJ whole genome shotgun (WGS) entry which is preliminary data.</text>
</comment>
<evidence type="ECO:0000313" key="4">
    <source>
        <dbReference type="Proteomes" id="UP000593571"/>
    </source>
</evidence>
<dbReference type="Proteomes" id="UP000593571">
    <property type="component" value="Unassembled WGS sequence"/>
</dbReference>
<accession>A0A7J8GB80</accession>
<gene>
    <name evidence="3" type="ORF">HJG63_011658</name>
</gene>
<protein>
    <submittedName>
        <fullName evidence="3">Uncharacterized protein</fullName>
    </submittedName>
</protein>
<feature type="region of interest" description="Disordered" evidence="1">
    <location>
        <begin position="46"/>
        <end position="73"/>
    </location>
</feature>
<dbReference type="EMBL" id="JACASE010000006">
    <property type="protein sequence ID" value="KAF6457088.1"/>
    <property type="molecule type" value="Genomic_DNA"/>
</dbReference>
<keyword evidence="4" id="KW-1185">Reference proteome</keyword>
<reference evidence="3 4" key="1">
    <citation type="journal article" date="2020" name="Nature">
        <title>Six reference-quality genomes reveal evolution of bat adaptations.</title>
        <authorList>
            <person name="Jebb D."/>
            <person name="Huang Z."/>
            <person name="Pippel M."/>
            <person name="Hughes G.M."/>
            <person name="Lavrichenko K."/>
            <person name="Devanna P."/>
            <person name="Winkler S."/>
            <person name="Jermiin L.S."/>
            <person name="Skirmuntt E.C."/>
            <person name="Katzourakis A."/>
            <person name="Burkitt-Gray L."/>
            <person name="Ray D.A."/>
            <person name="Sullivan K.A.M."/>
            <person name="Roscito J.G."/>
            <person name="Kirilenko B.M."/>
            <person name="Davalos L.M."/>
            <person name="Corthals A.P."/>
            <person name="Power M.L."/>
            <person name="Jones G."/>
            <person name="Ransome R.D."/>
            <person name="Dechmann D.K.N."/>
            <person name="Locatelli A.G."/>
            <person name="Puechmaille S.J."/>
            <person name="Fedrigo O."/>
            <person name="Jarvis E.D."/>
            <person name="Hiller M."/>
            <person name="Vernes S.C."/>
            <person name="Myers E.W."/>
            <person name="Teeling E.C."/>
        </authorList>
    </citation>
    <scope>NUCLEOTIDE SEQUENCE [LARGE SCALE GENOMIC DNA]</scope>
    <source>
        <strain evidence="3">MRouAeg1</strain>
        <tissue evidence="3">Muscle</tissue>
    </source>
</reference>
<name>A0A7J8GB80_ROUAE</name>
<sequence>MSKTAVFGLFVLILLPKVFRRPAKGLAGRPARHATLRTSPRLRCAVPRRGGRAGNPSGGSAERSVRGAGCLRNEPNPRPARVSCIWGPLEHQLVPDSDCSSPAAPSFRLRGPLTILGSRCFNISLPAPAPTARRTAGALPAISLPPSPQARGPSGPGRGNRSRLRTQGPAGT</sequence>
<organism evidence="3 4">
    <name type="scientific">Rousettus aegyptiacus</name>
    <name type="common">Egyptian fruit bat</name>
    <name type="synonym">Pteropus aegyptiacus</name>
    <dbReference type="NCBI Taxonomy" id="9407"/>
    <lineage>
        <taxon>Eukaryota</taxon>
        <taxon>Metazoa</taxon>
        <taxon>Chordata</taxon>
        <taxon>Craniata</taxon>
        <taxon>Vertebrata</taxon>
        <taxon>Euteleostomi</taxon>
        <taxon>Mammalia</taxon>
        <taxon>Eutheria</taxon>
        <taxon>Laurasiatheria</taxon>
        <taxon>Chiroptera</taxon>
        <taxon>Yinpterochiroptera</taxon>
        <taxon>Pteropodoidea</taxon>
        <taxon>Pteropodidae</taxon>
        <taxon>Rousettinae</taxon>
        <taxon>Rousettus</taxon>
    </lineage>
</organism>